<dbReference type="SUPFAM" id="SSF53448">
    <property type="entry name" value="Nucleotide-diphospho-sugar transferases"/>
    <property type="match status" value="1"/>
</dbReference>
<dbReference type="PANTHER" id="PTHR43685:SF2">
    <property type="entry name" value="GLYCOSYLTRANSFERASE 2-LIKE DOMAIN-CONTAINING PROTEIN"/>
    <property type="match status" value="1"/>
</dbReference>
<dbReference type="EMBL" id="JRPF02000002">
    <property type="protein sequence ID" value="TLD79173.1"/>
    <property type="molecule type" value="Genomic_DNA"/>
</dbReference>
<dbReference type="STRING" id="76936.BN2458_PEG1625"/>
<dbReference type="Pfam" id="PF00535">
    <property type="entry name" value="Glycos_transf_2"/>
    <property type="match status" value="1"/>
</dbReference>
<dbReference type="GO" id="GO:0016740">
    <property type="term" value="F:transferase activity"/>
    <property type="evidence" value="ECO:0007669"/>
    <property type="project" value="UniProtKB-KW"/>
</dbReference>
<reference evidence="2 3" key="1">
    <citation type="journal article" date="2014" name="Genome Announc.">
        <title>Draft genome sequences of eight enterohepatic helicobacter species isolated from both laboratory and wild rodents.</title>
        <authorList>
            <person name="Sheh A."/>
            <person name="Shen Z."/>
            <person name="Fox J.G."/>
        </authorList>
    </citation>
    <scope>NUCLEOTIDE SEQUENCE [LARGE SCALE GENOMIC DNA]</scope>
    <source>
        <strain evidence="2 3">MIT 98-6810</strain>
    </source>
</reference>
<feature type="domain" description="Glycosyltransferase 2-like" evidence="1">
    <location>
        <begin position="11"/>
        <end position="171"/>
    </location>
</feature>
<keyword evidence="3" id="KW-1185">Reference proteome</keyword>
<dbReference type="InterPro" id="IPR001173">
    <property type="entry name" value="Glyco_trans_2-like"/>
</dbReference>
<evidence type="ECO:0000313" key="3">
    <source>
        <dbReference type="Proteomes" id="UP000029925"/>
    </source>
</evidence>
<organism evidence="2 3">
    <name type="scientific">Helicobacter typhlonius</name>
    <dbReference type="NCBI Taxonomy" id="76936"/>
    <lineage>
        <taxon>Bacteria</taxon>
        <taxon>Pseudomonadati</taxon>
        <taxon>Campylobacterota</taxon>
        <taxon>Epsilonproteobacteria</taxon>
        <taxon>Campylobacterales</taxon>
        <taxon>Helicobacteraceae</taxon>
        <taxon>Helicobacter</taxon>
    </lineage>
</organism>
<dbReference type="OrthoDB" id="433681at2"/>
<name>A0A4U8S0N8_9HELI</name>
<accession>A0A4U8S0N8</accession>
<dbReference type="Gene3D" id="3.90.550.10">
    <property type="entry name" value="Spore Coat Polysaccharide Biosynthesis Protein SpsA, Chain A"/>
    <property type="match status" value="1"/>
</dbReference>
<evidence type="ECO:0000313" key="2">
    <source>
        <dbReference type="EMBL" id="TLD79173.1"/>
    </source>
</evidence>
<comment type="caution">
    <text evidence="2">The sequence shown here is derived from an EMBL/GenBank/DDBJ whole genome shotgun (WGS) entry which is preliminary data.</text>
</comment>
<dbReference type="InterPro" id="IPR050834">
    <property type="entry name" value="Glycosyltransf_2"/>
</dbReference>
<proteinExistence type="predicted"/>
<dbReference type="Proteomes" id="UP000029925">
    <property type="component" value="Unassembled WGS sequence"/>
</dbReference>
<gene>
    <name evidence="2" type="ORF">LS75_002430</name>
</gene>
<evidence type="ECO:0000259" key="1">
    <source>
        <dbReference type="Pfam" id="PF00535"/>
    </source>
</evidence>
<dbReference type="InterPro" id="IPR029044">
    <property type="entry name" value="Nucleotide-diphossugar_trans"/>
</dbReference>
<protein>
    <submittedName>
        <fullName evidence="2">Glycosyltransferase</fullName>
    </submittedName>
</protein>
<dbReference type="AlphaFoldDB" id="A0A4U8S0N8"/>
<dbReference type="PANTHER" id="PTHR43685">
    <property type="entry name" value="GLYCOSYLTRANSFERASE"/>
    <property type="match status" value="1"/>
</dbReference>
<sequence length="285" mass="33798">MKMSEKFPLVSIITIVYNDKNHIKETMDSVVGQDYERLEYIIIDGNSKDGTKECIQSYISTLCDITHKDEGRFYMEATHRTKANFAFKFLSERDSGIYDAMNKGIDLATGEWCNFMNCGDRFYDLSVLRNIAPLLDEQYGVIDGGVEIVYDENYKKIKYYNIVFGPFKIEFCHHQASFIQTHLLKKYLYDKEFKIRGEIDFFSKVFINNYKWKKIQTIIATYNTLGISSKITFTQFMEDILVGIKYMKYYFFTHTLYYLFYILPRVCIRNILPKKIANFIRQRLK</sequence>